<sequence length="289" mass="33040">MDHFFIKGKYNPGDFKAVFYQLRHQPGPSAGKGTQKRTIRVLSNRKVYYNYYINCDTDMWETDNHIDSCHLWNLEGAQQDVEEALELTREYTRTFFCRKNCAVQFQIFQLLIFLAYFYFRLLVLWPQIAPLLYNLHCAIKCTSCCAIKKPQLHPLYKYLAVSNDVNYLFTMIGHLCKVNFLSGASYSHIMFCTNCGESLSREGRFCGGCGKQILATPNIPSLAPAAQPQESGKRKRGPIEGSIDYCKVCHQPKKGLGGKCTKEPCKSDTCMHRDHGKRSVTADRDLVNK</sequence>
<feature type="transmembrane region" description="Helical" evidence="1">
    <location>
        <begin position="107"/>
        <end position="125"/>
    </location>
</feature>
<comment type="caution">
    <text evidence="2">The sequence shown here is derived from an EMBL/GenBank/DDBJ whole genome shotgun (WGS) entry which is preliminary data.</text>
</comment>
<dbReference type="Proteomes" id="UP000241769">
    <property type="component" value="Unassembled WGS sequence"/>
</dbReference>
<dbReference type="InParanoid" id="A0A2P6MT49"/>
<keyword evidence="3" id="KW-1185">Reference proteome</keyword>
<reference evidence="2 3" key="1">
    <citation type="journal article" date="2018" name="Genome Biol. Evol.">
        <title>Multiple Roots of Fruiting Body Formation in Amoebozoa.</title>
        <authorList>
            <person name="Hillmann F."/>
            <person name="Forbes G."/>
            <person name="Novohradska S."/>
            <person name="Ferling I."/>
            <person name="Riege K."/>
            <person name="Groth M."/>
            <person name="Westermann M."/>
            <person name="Marz M."/>
            <person name="Spaller T."/>
            <person name="Winckler T."/>
            <person name="Schaap P."/>
            <person name="Glockner G."/>
        </authorList>
    </citation>
    <scope>NUCLEOTIDE SEQUENCE [LARGE SCALE GENOMIC DNA]</scope>
    <source>
        <strain evidence="2 3">Jena</strain>
    </source>
</reference>
<keyword evidence="1" id="KW-1133">Transmembrane helix</keyword>
<evidence type="ECO:0000313" key="2">
    <source>
        <dbReference type="EMBL" id="PRP74878.1"/>
    </source>
</evidence>
<evidence type="ECO:0008006" key="4">
    <source>
        <dbReference type="Google" id="ProtNLM"/>
    </source>
</evidence>
<dbReference type="AlphaFoldDB" id="A0A2P6MT49"/>
<evidence type="ECO:0000313" key="3">
    <source>
        <dbReference type="Proteomes" id="UP000241769"/>
    </source>
</evidence>
<dbReference type="EMBL" id="MDYQ01000436">
    <property type="protein sequence ID" value="PRP74878.1"/>
    <property type="molecule type" value="Genomic_DNA"/>
</dbReference>
<proteinExistence type="predicted"/>
<keyword evidence="1" id="KW-0812">Transmembrane</keyword>
<keyword evidence="1" id="KW-0472">Membrane</keyword>
<organism evidence="2 3">
    <name type="scientific">Planoprotostelium fungivorum</name>
    <dbReference type="NCBI Taxonomy" id="1890364"/>
    <lineage>
        <taxon>Eukaryota</taxon>
        <taxon>Amoebozoa</taxon>
        <taxon>Evosea</taxon>
        <taxon>Variosea</taxon>
        <taxon>Cavosteliida</taxon>
        <taxon>Cavosteliaceae</taxon>
        <taxon>Planoprotostelium</taxon>
    </lineage>
</organism>
<gene>
    <name evidence="2" type="ORF">PROFUN_15782</name>
</gene>
<accession>A0A2P6MT49</accession>
<evidence type="ECO:0000256" key="1">
    <source>
        <dbReference type="SAM" id="Phobius"/>
    </source>
</evidence>
<protein>
    <recommendedName>
        <fullName evidence="4">DZANK-type domain-containing protein</fullName>
    </recommendedName>
</protein>
<name>A0A2P6MT49_9EUKA</name>